<evidence type="ECO:0000313" key="5">
    <source>
        <dbReference type="Proteomes" id="UP000515928"/>
    </source>
</evidence>
<dbReference type="GO" id="GO:0062193">
    <property type="term" value="F:D-ribose pyranase activity"/>
    <property type="evidence" value="ECO:0007669"/>
    <property type="project" value="UniProtKB-EC"/>
</dbReference>
<comment type="catalytic activity">
    <reaction evidence="3">
        <text>alpha-L-fucose = beta-L-fucose</text>
        <dbReference type="Rhea" id="RHEA:25580"/>
        <dbReference type="ChEBI" id="CHEBI:42548"/>
        <dbReference type="ChEBI" id="CHEBI:42589"/>
        <dbReference type="EC" id="5.1.3.29"/>
    </reaction>
</comment>
<protein>
    <submittedName>
        <fullName evidence="4">Fucose isomerase</fullName>
    </submittedName>
</protein>
<dbReference type="InterPro" id="IPR050443">
    <property type="entry name" value="RbsD/FucU_mutarotase"/>
</dbReference>
<evidence type="ECO:0000256" key="3">
    <source>
        <dbReference type="ARBA" id="ARBA00036324"/>
    </source>
</evidence>
<dbReference type="Proteomes" id="UP000515928">
    <property type="component" value="Chromosome"/>
</dbReference>
<dbReference type="Pfam" id="PF05025">
    <property type="entry name" value="RbsD_FucU"/>
    <property type="match status" value="1"/>
</dbReference>
<dbReference type="PANTHER" id="PTHR31690">
    <property type="entry name" value="FUCOSE MUTAROTASE"/>
    <property type="match status" value="1"/>
</dbReference>
<dbReference type="Gene3D" id="3.40.1650.10">
    <property type="entry name" value="RbsD-like domain"/>
    <property type="match status" value="1"/>
</dbReference>
<dbReference type="EMBL" id="CP060715">
    <property type="protein sequence ID" value="QNN61088.1"/>
    <property type="molecule type" value="Genomic_DNA"/>
</dbReference>
<dbReference type="KEGG" id="eio:H9L01_01615"/>
<dbReference type="InterPro" id="IPR023750">
    <property type="entry name" value="RbsD-like_sf"/>
</dbReference>
<dbReference type="GO" id="GO:0006004">
    <property type="term" value="P:fucose metabolic process"/>
    <property type="evidence" value="ECO:0007669"/>
    <property type="project" value="TreeGrafter"/>
</dbReference>
<evidence type="ECO:0000256" key="2">
    <source>
        <dbReference type="ARBA" id="ARBA00023235"/>
    </source>
</evidence>
<gene>
    <name evidence="4" type="ORF">H9L01_01615</name>
</gene>
<comment type="catalytic activity">
    <reaction evidence="1">
        <text>beta-D-ribopyranose = beta-D-ribofuranose</text>
        <dbReference type="Rhea" id="RHEA:25432"/>
        <dbReference type="ChEBI" id="CHEBI:27476"/>
        <dbReference type="ChEBI" id="CHEBI:47002"/>
        <dbReference type="EC" id="5.4.99.62"/>
    </reaction>
</comment>
<name>A0A7G9RZR3_9FIRM</name>
<dbReference type="GO" id="GO:0042806">
    <property type="term" value="F:fucose binding"/>
    <property type="evidence" value="ECO:0007669"/>
    <property type="project" value="TreeGrafter"/>
</dbReference>
<proteinExistence type="predicted"/>
<sequence>MLKNLNPILSPDLIKVLMEMGHGDEIVIADGNYPSASNAKNLIRLDGLGCVSVLEGILSVLPLDKSSKYSVSYMNVAEGDKIPEIWTDYKNVFQNSQEENTNIEYLERFEFYERGKNAYAIIATSETALFANIILKKGVVEV</sequence>
<dbReference type="GO" id="GO:0036373">
    <property type="term" value="F:L-fucose mutarotase activity"/>
    <property type="evidence" value="ECO:0007669"/>
    <property type="project" value="UniProtKB-EC"/>
</dbReference>
<organism evidence="4 5">
    <name type="scientific">Erysipelothrix inopinata</name>
    <dbReference type="NCBI Taxonomy" id="225084"/>
    <lineage>
        <taxon>Bacteria</taxon>
        <taxon>Bacillati</taxon>
        <taxon>Bacillota</taxon>
        <taxon>Erysipelotrichia</taxon>
        <taxon>Erysipelotrichales</taxon>
        <taxon>Erysipelotrichaceae</taxon>
        <taxon>Erysipelothrix</taxon>
    </lineage>
</organism>
<keyword evidence="2 4" id="KW-0413">Isomerase</keyword>
<dbReference type="SUPFAM" id="SSF102546">
    <property type="entry name" value="RbsD-like"/>
    <property type="match status" value="1"/>
</dbReference>
<dbReference type="AlphaFoldDB" id="A0A7G9RZR3"/>
<dbReference type="InterPro" id="IPR007721">
    <property type="entry name" value="RbsD_FucU"/>
</dbReference>
<dbReference type="RefSeq" id="WP_187534206.1">
    <property type="nucleotide sequence ID" value="NZ_CBCSHU010000001.1"/>
</dbReference>
<keyword evidence="5" id="KW-1185">Reference proteome</keyword>
<accession>A0A7G9RZR3</accession>
<evidence type="ECO:0000256" key="1">
    <source>
        <dbReference type="ARBA" id="ARBA00000223"/>
    </source>
</evidence>
<evidence type="ECO:0000313" key="4">
    <source>
        <dbReference type="EMBL" id="QNN61088.1"/>
    </source>
</evidence>
<dbReference type="PANTHER" id="PTHR31690:SF4">
    <property type="entry name" value="FUCOSE MUTAROTASE"/>
    <property type="match status" value="1"/>
</dbReference>
<reference evidence="4 5" key="1">
    <citation type="submission" date="2020-08" db="EMBL/GenBank/DDBJ databases">
        <title>Genome sequence of Erysipelothrix inopinata DSM 15511T.</title>
        <authorList>
            <person name="Hyun D.-W."/>
            <person name="Bae J.-W."/>
        </authorList>
    </citation>
    <scope>NUCLEOTIDE SEQUENCE [LARGE SCALE GENOMIC DNA]</scope>
    <source>
        <strain evidence="4 5">DSM 15511</strain>
    </source>
</reference>